<dbReference type="SUPFAM" id="SSF52343">
    <property type="entry name" value="Ferredoxin reductase-like, C-terminal NADP-linked domain"/>
    <property type="match status" value="1"/>
</dbReference>
<protein>
    <submittedName>
        <fullName evidence="4">2Fe-2S iron-sulfur cluster binding domain-containing protein</fullName>
    </submittedName>
</protein>
<evidence type="ECO:0000259" key="3">
    <source>
        <dbReference type="PROSITE" id="PS51384"/>
    </source>
</evidence>
<keyword evidence="5" id="KW-1185">Reference proteome</keyword>
<dbReference type="Gene3D" id="3.40.50.80">
    <property type="entry name" value="Nucleotide-binding domain of ferredoxin-NADP reductase (FNR) module"/>
    <property type="match status" value="1"/>
</dbReference>
<dbReference type="PROSITE" id="PS00197">
    <property type="entry name" value="2FE2S_FER_1"/>
    <property type="match status" value="1"/>
</dbReference>
<feature type="transmembrane region" description="Helical" evidence="1">
    <location>
        <begin position="449"/>
        <end position="469"/>
    </location>
</feature>
<gene>
    <name evidence="4" type="ORF">GEV02_28525</name>
</gene>
<dbReference type="Gene3D" id="3.10.20.30">
    <property type="match status" value="1"/>
</dbReference>
<dbReference type="InterPro" id="IPR006058">
    <property type="entry name" value="2Fe2S_fd_BS"/>
</dbReference>
<dbReference type="Gene3D" id="2.40.30.10">
    <property type="entry name" value="Translation factors"/>
    <property type="match status" value="1"/>
</dbReference>
<dbReference type="InterPro" id="IPR012349">
    <property type="entry name" value="Split_barrel_FMN-bd"/>
</dbReference>
<dbReference type="CDD" id="cd06184">
    <property type="entry name" value="flavohem_like_fad_nad_binding"/>
    <property type="match status" value="1"/>
</dbReference>
<evidence type="ECO:0000256" key="1">
    <source>
        <dbReference type="SAM" id="Phobius"/>
    </source>
</evidence>
<dbReference type="Pfam" id="PF00175">
    <property type="entry name" value="NAD_binding_1"/>
    <property type="match status" value="1"/>
</dbReference>
<feature type="domain" description="2Fe-2S ferredoxin-type" evidence="2">
    <location>
        <begin position="605"/>
        <end position="692"/>
    </location>
</feature>
<dbReference type="SUPFAM" id="SSF63380">
    <property type="entry name" value="Riboflavin synthase domain-like"/>
    <property type="match status" value="1"/>
</dbReference>
<dbReference type="PANTHER" id="PTHR42815:SF2">
    <property type="entry name" value="FAD-BINDING, PUTATIVE (AFU_ORTHOLOGUE AFUA_6G07600)-RELATED"/>
    <property type="match status" value="1"/>
</dbReference>
<dbReference type="InterPro" id="IPR001433">
    <property type="entry name" value="OxRdtase_FAD/NAD-bd"/>
</dbReference>
<dbReference type="InterPro" id="IPR012675">
    <property type="entry name" value="Beta-grasp_dom_sf"/>
</dbReference>
<keyword evidence="1" id="KW-0812">Transmembrane</keyword>
<dbReference type="InterPro" id="IPR017938">
    <property type="entry name" value="Riboflavin_synthase-like_b-brl"/>
</dbReference>
<evidence type="ECO:0000259" key="2">
    <source>
        <dbReference type="PROSITE" id="PS51085"/>
    </source>
</evidence>
<dbReference type="SUPFAM" id="SSF54292">
    <property type="entry name" value="2Fe-2S ferredoxin-like"/>
    <property type="match status" value="1"/>
</dbReference>
<comment type="caution">
    <text evidence="4">The sequence shown here is derived from an EMBL/GenBank/DDBJ whole genome shotgun (WGS) entry which is preliminary data.</text>
</comment>
<accession>A0A6A7NAF3</accession>
<dbReference type="Pfam" id="PF00111">
    <property type="entry name" value="Fer2"/>
    <property type="match status" value="1"/>
</dbReference>
<keyword evidence="1" id="KW-0472">Membrane</keyword>
<evidence type="ECO:0000313" key="5">
    <source>
        <dbReference type="Proteomes" id="UP000440498"/>
    </source>
</evidence>
<dbReference type="PROSITE" id="PS51384">
    <property type="entry name" value="FAD_FR"/>
    <property type="match status" value="1"/>
</dbReference>
<reference evidence="4 5" key="1">
    <citation type="submission" date="2019-10" db="EMBL/GenBank/DDBJ databases">
        <title>Two novel species isolated from a subtropical stream in China.</title>
        <authorList>
            <person name="Lu H."/>
        </authorList>
    </citation>
    <scope>NUCLEOTIDE SEQUENCE [LARGE SCALE GENOMIC DNA]</scope>
    <source>
        <strain evidence="4 5">FT29W</strain>
    </source>
</reference>
<dbReference type="InterPro" id="IPR017927">
    <property type="entry name" value="FAD-bd_FR_type"/>
</dbReference>
<dbReference type="PROSITE" id="PS51085">
    <property type="entry name" value="2FE2S_FER_2"/>
    <property type="match status" value="1"/>
</dbReference>
<evidence type="ECO:0000313" key="4">
    <source>
        <dbReference type="EMBL" id="MQA42100.1"/>
    </source>
</evidence>
<dbReference type="GO" id="GO:0016491">
    <property type="term" value="F:oxidoreductase activity"/>
    <property type="evidence" value="ECO:0007669"/>
    <property type="project" value="InterPro"/>
</dbReference>
<organism evidence="4 5">
    <name type="scientific">Rugamonas aquatica</name>
    <dbReference type="NCBI Taxonomy" id="2743357"/>
    <lineage>
        <taxon>Bacteria</taxon>
        <taxon>Pseudomonadati</taxon>
        <taxon>Pseudomonadota</taxon>
        <taxon>Betaproteobacteria</taxon>
        <taxon>Burkholderiales</taxon>
        <taxon>Oxalobacteraceae</taxon>
        <taxon>Telluria group</taxon>
        <taxon>Rugamonas</taxon>
    </lineage>
</organism>
<dbReference type="AlphaFoldDB" id="A0A6A7NAF3"/>
<dbReference type="InterPro" id="IPR001041">
    <property type="entry name" value="2Fe-2S_ferredoxin-type"/>
</dbReference>
<dbReference type="Gene3D" id="2.30.110.10">
    <property type="entry name" value="Electron Transport, Fmn-binding Protein, Chain A"/>
    <property type="match status" value="1"/>
</dbReference>
<dbReference type="Proteomes" id="UP000440498">
    <property type="component" value="Unassembled WGS sequence"/>
</dbReference>
<feature type="domain" description="FAD-binding FR-type" evidence="3">
    <location>
        <begin position="325"/>
        <end position="442"/>
    </location>
</feature>
<dbReference type="InterPro" id="IPR039261">
    <property type="entry name" value="FNR_nucleotide-bd"/>
</dbReference>
<name>A0A6A7NAF3_9BURK</name>
<sequence length="692" mass="73703">MDASPFHAGELAIQQRVGVREQMAGAGAAGVRDYMPDQHRQFFGELPLFFIGALDEAGQPWATMLVNDAGFITTPDARTLHIAGGMLAGDPLQGQLRVGAHLGGLGLVPTTRRRNRVNGMIAAMDAGGMRVAVSQSFGNCPQYIQDRVQTPVASAPTVQVRRAAALSAEDQALIARADTFFIASANLDAQAGRGQGVDVSHRGGRPGFVRVDDERTLTSPEFVGNFFFNTLGNLLGHPRAGLLFIDFERGDMLHVAVEAEIIWEGPQLRAFAGAEQLLRFHVREVVRNVGALPFRWSEPKPAAQVARTGSWEEADRAQQAAALTSTWRPYTVTEVVRESASVQSFYLEPADGLGVAAHVPGQFISLRVPADAEAEAAAAGGGASAGSAAARIRSYTLSDAPNGRRYRISVKRDGAVSGWLHDHLAPGARVELLGPGGDFVFERGTRRPAVLLSAGIGITPMIAMLNGLLVNGSRTRHRHAIHFFHGARNRDEQPFAEHLQTMAAGHRNLNVHIRYSGDDGAASDIVNWQASSGRIDLDWLKTQLPFDDYDFYLCGPAAFMQQMYDGLRGLNIADERIRFEAFGPASVRRDATPATSVARRAGSAQHVPVQFAQSGVSAMWDGSAASLLALAESKGVAAEASCRSGQCGACAVGLISGEVEYTRQCSADVAPGQVLLCSTVPAAGSAALTLAL</sequence>
<dbReference type="CDD" id="cd00207">
    <property type="entry name" value="fer2"/>
    <property type="match status" value="1"/>
</dbReference>
<dbReference type="InterPro" id="IPR036010">
    <property type="entry name" value="2Fe-2S_ferredoxin-like_sf"/>
</dbReference>
<proteinExistence type="predicted"/>
<dbReference type="EMBL" id="WHUG01000018">
    <property type="protein sequence ID" value="MQA42100.1"/>
    <property type="molecule type" value="Genomic_DNA"/>
</dbReference>
<dbReference type="RefSeq" id="WP_152841247.1">
    <property type="nucleotide sequence ID" value="NZ_WHUG01000018.1"/>
</dbReference>
<keyword evidence="1" id="KW-1133">Transmembrane helix</keyword>
<dbReference type="PANTHER" id="PTHR42815">
    <property type="entry name" value="FAD-BINDING, PUTATIVE (AFU_ORTHOLOGUE AFUA_6G07600)-RELATED"/>
    <property type="match status" value="1"/>
</dbReference>
<dbReference type="GO" id="GO:0051537">
    <property type="term" value="F:2 iron, 2 sulfur cluster binding"/>
    <property type="evidence" value="ECO:0007669"/>
    <property type="project" value="InterPro"/>
</dbReference>